<feature type="region of interest" description="Disordered" evidence="1">
    <location>
        <begin position="1"/>
        <end position="26"/>
    </location>
</feature>
<dbReference type="AlphaFoldDB" id="A0A915JY41"/>
<evidence type="ECO:0000313" key="3">
    <source>
        <dbReference type="WBParaSite" id="nRc.2.0.1.t31262-RA"/>
    </source>
</evidence>
<protein>
    <submittedName>
        <fullName evidence="3">Uncharacterized protein</fullName>
    </submittedName>
</protein>
<accession>A0A915JY41</accession>
<name>A0A915JY41_ROMCU</name>
<evidence type="ECO:0000313" key="2">
    <source>
        <dbReference type="Proteomes" id="UP000887565"/>
    </source>
</evidence>
<reference evidence="3" key="1">
    <citation type="submission" date="2022-11" db="UniProtKB">
        <authorList>
            <consortium name="WormBaseParasite"/>
        </authorList>
    </citation>
    <scope>IDENTIFICATION</scope>
</reference>
<evidence type="ECO:0000256" key="1">
    <source>
        <dbReference type="SAM" id="MobiDB-lite"/>
    </source>
</evidence>
<sequence>MDWIYLTSSSEDEEDQIEPEDKNEQKRSIRQLSKLLGAIIPFLTPGWNSSCYTSCLTVPCSAIRHMISSCDTYVPYGTVGIKDKLSLTKESHAECSLVSNVNKITERLHKKDE</sequence>
<proteinExistence type="predicted"/>
<dbReference type="Proteomes" id="UP000887565">
    <property type="component" value="Unplaced"/>
</dbReference>
<dbReference type="WBParaSite" id="nRc.2.0.1.t31262-RA">
    <property type="protein sequence ID" value="nRc.2.0.1.t31262-RA"/>
    <property type="gene ID" value="nRc.2.0.1.g31262"/>
</dbReference>
<organism evidence="2 3">
    <name type="scientific">Romanomermis culicivorax</name>
    <name type="common">Nematode worm</name>
    <dbReference type="NCBI Taxonomy" id="13658"/>
    <lineage>
        <taxon>Eukaryota</taxon>
        <taxon>Metazoa</taxon>
        <taxon>Ecdysozoa</taxon>
        <taxon>Nematoda</taxon>
        <taxon>Enoplea</taxon>
        <taxon>Dorylaimia</taxon>
        <taxon>Mermithida</taxon>
        <taxon>Mermithoidea</taxon>
        <taxon>Mermithidae</taxon>
        <taxon>Romanomermis</taxon>
    </lineage>
</organism>
<keyword evidence="2" id="KW-1185">Reference proteome</keyword>